<dbReference type="OrthoDB" id="5443440at2"/>
<keyword evidence="2" id="KW-1133">Transmembrane helix</keyword>
<dbReference type="InterPro" id="IPR036866">
    <property type="entry name" value="RibonucZ/Hydroxyglut_hydro"/>
</dbReference>
<evidence type="ECO:0000256" key="2">
    <source>
        <dbReference type="SAM" id="Phobius"/>
    </source>
</evidence>
<dbReference type="InterPro" id="IPR050855">
    <property type="entry name" value="NDM-1-like"/>
</dbReference>
<keyword evidence="2" id="KW-0812">Transmembrane</keyword>
<gene>
    <name evidence="4" type="ORF">NCTC12872_00565</name>
</gene>
<keyword evidence="5" id="KW-1185">Reference proteome</keyword>
<dbReference type="PANTHER" id="PTHR42951:SF4">
    <property type="entry name" value="ACYL-COENZYME A THIOESTERASE MBLAC2"/>
    <property type="match status" value="1"/>
</dbReference>
<sequence length="328" mass="37877">MKNTLKIIVIFITSIFLLTSCSDNKQKFVYPLWEGAKWVDDYYIVGQLDEQTYAISEPKNNWYYNTSYLLLGKDKALLFDTGYGSVANKDIMPVVKKLTDLPVITMYSHFHLDHIANIEKQDNVWIIDLPYLRERAKDNKLTLTTSETLLFDPPTVTVSKWIKPNEIIDLGDRKVQVLNMTGHTTESTVLFDEKYKQLFTGDLFYDPRLDYVDLHDDTKADLLVNSTEKLVATYNDNYVFNGAHGFPKQSYTTLTKYLDFLKAYKNKSLNSETIATSIGFQTIYEKDGMRMATPTYGGSITHQLIINIVFGLLILMLVVIFIRKRMRK</sequence>
<name>A0A379C8Q0_9PAST</name>
<organism evidence="4 5">
    <name type="scientific">Phocoenobacter uteri</name>
    <dbReference type="NCBI Taxonomy" id="146806"/>
    <lineage>
        <taxon>Bacteria</taxon>
        <taxon>Pseudomonadati</taxon>
        <taxon>Pseudomonadota</taxon>
        <taxon>Gammaproteobacteria</taxon>
        <taxon>Pasteurellales</taxon>
        <taxon>Pasteurellaceae</taxon>
        <taxon>Phocoenobacter</taxon>
    </lineage>
</organism>
<dbReference type="SUPFAM" id="SSF56281">
    <property type="entry name" value="Metallo-hydrolase/oxidoreductase"/>
    <property type="match status" value="1"/>
</dbReference>
<evidence type="ECO:0000256" key="1">
    <source>
        <dbReference type="ARBA" id="ARBA00005250"/>
    </source>
</evidence>
<dbReference type="Proteomes" id="UP000255417">
    <property type="component" value="Unassembled WGS sequence"/>
</dbReference>
<dbReference type="PROSITE" id="PS51257">
    <property type="entry name" value="PROKAR_LIPOPROTEIN"/>
    <property type="match status" value="1"/>
</dbReference>
<dbReference type="EMBL" id="UGTA01000001">
    <property type="protein sequence ID" value="SUB58601.1"/>
    <property type="molecule type" value="Genomic_DNA"/>
</dbReference>
<comment type="similarity">
    <text evidence="1">Belongs to the metallo-beta-lactamase superfamily. Class-B beta-lactamase family.</text>
</comment>
<proteinExistence type="inferred from homology"/>
<dbReference type="Gene3D" id="3.60.15.10">
    <property type="entry name" value="Ribonuclease Z/Hydroxyacylglutathione hydrolase-like"/>
    <property type="match status" value="1"/>
</dbReference>
<keyword evidence="2" id="KW-0472">Membrane</keyword>
<accession>A0A379C8Q0</accession>
<feature type="domain" description="Metallo-beta-lactamase" evidence="3">
    <location>
        <begin position="64"/>
        <end position="244"/>
    </location>
</feature>
<reference evidence="4 5" key="1">
    <citation type="submission" date="2018-06" db="EMBL/GenBank/DDBJ databases">
        <authorList>
            <consortium name="Pathogen Informatics"/>
            <person name="Doyle S."/>
        </authorList>
    </citation>
    <scope>NUCLEOTIDE SEQUENCE [LARGE SCALE GENOMIC DNA]</scope>
    <source>
        <strain evidence="4 5">NCTC12872</strain>
    </source>
</reference>
<evidence type="ECO:0000313" key="4">
    <source>
        <dbReference type="EMBL" id="SUB58601.1"/>
    </source>
</evidence>
<evidence type="ECO:0000259" key="3">
    <source>
        <dbReference type="SMART" id="SM00849"/>
    </source>
</evidence>
<dbReference type="PANTHER" id="PTHR42951">
    <property type="entry name" value="METALLO-BETA-LACTAMASE DOMAIN-CONTAINING"/>
    <property type="match status" value="1"/>
</dbReference>
<evidence type="ECO:0000313" key="5">
    <source>
        <dbReference type="Proteomes" id="UP000255417"/>
    </source>
</evidence>
<protein>
    <submittedName>
        <fullName evidence="4">Metallo-beta-lactamase superfamily</fullName>
    </submittedName>
</protein>
<dbReference type="InterPro" id="IPR001279">
    <property type="entry name" value="Metallo-B-lactamas"/>
</dbReference>
<feature type="transmembrane region" description="Helical" evidence="2">
    <location>
        <begin position="304"/>
        <end position="322"/>
    </location>
</feature>
<dbReference type="SMART" id="SM00849">
    <property type="entry name" value="Lactamase_B"/>
    <property type="match status" value="1"/>
</dbReference>
<dbReference type="AlphaFoldDB" id="A0A379C8Q0"/>
<dbReference type="Pfam" id="PF00753">
    <property type="entry name" value="Lactamase_B"/>
    <property type="match status" value="1"/>
</dbReference>
<dbReference type="GO" id="GO:0017001">
    <property type="term" value="P:antibiotic catabolic process"/>
    <property type="evidence" value="ECO:0007669"/>
    <property type="project" value="UniProtKB-ARBA"/>
</dbReference>
<dbReference type="RefSeq" id="WP_115315118.1">
    <property type="nucleotide sequence ID" value="NZ_LWIF01000001.1"/>
</dbReference>